<evidence type="ECO:0000313" key="2">
    <source>
        <dbReference type="Proteomes" id="UP001177260"/>
    </source>
</evidence>
<organism evidence="1 2">
    <name type="scientific">Aspergillus melleus</name>
    <dbReference type="NCBI Taxonomy" id="138277"/>
    <lineage>
        <taxon>Eukaryota</taxon>
        <taxon>Fungi</taxon>
        <taxon>Dikarya</taxon>
        <taxon>Ascomycota</taxon>
        <taxon>Pezizomycotina</taxon>
        <taxon>Eurotiomycetes</taxon>
        <taxon>Eurotiomycetidae</taxon>
        <taxon>Eurotiales</taxon>
        <taxon>Aspergillaceae</taxon>
        <taxon>Aspergillus</taxon>
        <taxon>Aspergillus subgen. Circumdati</taxon>
    </lineage>
</organism>
<keyword evidence="2" id="KW-1185">Reference proteome</keyword>
<evidence type="ECO:0000313" key="1">
    <source>
        <dbReference type="EMBL" id="KAK1140243.1"/>
    </source>
</evidence>
<accession>A0ACC3ARF3</accession>
<reference evidence="1 2" key="1">
    <citation type="journal article" date="2023" name="ACS Omega">
        <title>Identification of the Neoaspergillic Acid Biosynthesis Gene Cluster by Establishing an In Vitro CRISPR-Ribonucleoprotein Genetic System in Aspergillus melleus.</title>
        <authorList>
            <person name="Yuan B."/>
            <person name="Grau M.F."/>
            <person name="Murata R.M."/>
            <person name="Torok T."/>
            <person name="Venkateswaran K."/>
            <person name="Stajich J.E."/>
            <person name="Wang C.C.C."/>
        </authorList>
    </citation>
    <scope>NUCLEOTIDE SEQUENCE [LARGE SCALE GENOMIC DNA]</scope>
    <source>
        <strain evidence="1 2">IMV 1140</strain>
    </source>
</reference>
<sequence>MAQQGYPKKIPRLHATHGSSATARWQAVVNRDAHATSFVYAVLTTKIYCRPSCPARLARRANVRFYDTPSDAEQDGFRPCKRCTPQTLQAGNPQIQLIQRACATIEAQVRGGSKPTLRELADEAGLTPSYFHRLFKRMKGVTPGRYAAAVLGRGGGGLVDENSSIGDLTGSRAWEVEVDARCEPFIPDTLDDAVVANGGDVDVGIWNDFDVLIAAEAHWEDAQWLV</sequence>
<dbReference type="EMBL" id="JAOPJF010000087">
    <property type="protein sequence ID" value="KAK1140243.1"/>
    <property type="molecule type" value="Genomic_DNA"/>
</dbReference>
<name>A0ACC3ARF3_9EURO</name>
<dbReference type="Proteomes" id="UP001177260">
    <property type="component" value="Unassembled WGS sequence"/>
</dbReference>
<protein>
    <submittedName>
        <fullName evidence="1">Uncharacterized protein</fullName>
    </submittedName>
</protein>
<comment type="caution">
    <text evidence="1">The sequence shown here is derived from an EMBL/GenBank/DDBJ whole genome shotgun (WGS) entry which is preliminary data.</text>
</comment>
<proteinExistence type="predicted"/>
<gene>
    <name evidence="1" type="ORF">N8T08_010540</name>
</gene>